<dbReference type="InterPro" id="IPR011990">
    <property type="entry name" value="TPR-like_helical_dom_sf"/>
</dbReference>
<keyword evidence="3" id="KW-0698">rRNA processing</keyword>
<comment type="caution">
    <text evidence="8">The sequence shown here is derived from an EMBL/GenBank/DDBJ whole genome shotgun (WGS) entry which is preliminary data.</text>
</comment>
<name>A0A1X2HV77_SYNRA</name>
<dbReference type="GO" id="GO:0000462">
    <property type="term" value="P:maturation of SSU-rRNA from tricistronic rRNA transcript (SSU-rRNA, 5.8S rRNA, LSU-rRNA)"/>
    <property type="evidence" value="ECO:0007669"/>
    <property type="project" value="InterPro"/>
</dbReference>
<dbReference type="Gene3D" id="1.25.40.10">
    <property type="entry name" value="Tetratricopeptide repeat domain"/>
    <property type="match status" value="2"/>
</dbReference>
<evidence type="ECO:0000256" key="4">
    <source>
        <dbReference type="ARBA" id="ARBA00022737"/>
    </source>
</evidence>
<comment type="similarity">
    <text evidence="2">Belongs to the UTP6 family.</text>
</comment>
<dbReference type="GO" id="GO:0030515">
    <property type="term" value="F:snoRNA binding"/>
    <property type="evidence" value="ECO:0007669"/>
    <property type="project" value="InterPro"/>
</dbReference>
<evidence type="ECO:0000313" key="9">
    <source>
        <dbReference type="Proteomes" id="UP000242180"/>
    </source>
</evidence>
<dbReference type="OMA" id="CKQWNAK"/>
<dbReference type="InterPro" id="IPR056907">
    <property type="entry name" value="UTP6_C"/>
</dbReference>
<dbReference type="PANTHER" id="PTHR23271">
    <property type="entry name" value="HEPATOCELLULAR CARCINOMA-ASSOCIATED ANTIGEN 66"/>
    <property type="match status" value="1"/>
</dbReference>
<evidence type="ECO:0000256" key="3">
    <source>
        <dbReference type="ARBA" id="ARBA00022552"/>
    </source>
</evidence>
<dbReference type="InParanoid" id="A0A1X2HV77"/>
<dbReference type="InterPro" id="IPR003107">
    <property type="entry name" value="HAT"/>
</dbReference>
<dbReference type="InterPro" id="IPR013949">
    <property type="entry name" value="Utp6"/>
</dbReference>
<organism evidence="8 9">
    <name type="scientific">Syncephalastrum racemosum</name>
    <name type="common">Filamentous fungus</name>
    <dbReference type="NCBI Taxonomy" id="13706"/>
    <lineage>
        <taxon>Eukaryota</taxon>
        <taxon>Fungi</taxon>
        <taxon>Fungi incertae sedis</taxon>
        <taxon>Mucoromycota</taxon>
        <taxon>Mucoromycotina</taxon>
        <taxon>Mucoromycetes</taxon>
        <taxon>Mucorales</taxon>
        <taxon>Syncephalastraceae</taxon>
        <taxon>Syncephalastrum</taxon>
    </lineage>
</organism>
<feature type="domain" description="U3 small nucleolar RNA-associated protein 6 homolog C-terminal" evidence="7">
    <location>
        <begin position="357"/>
        <end position="636"/>
    </location>
</feature>
<keyword evidence="5" id="KW-0539">Nucleus</keyword>
<dbReference type="PANTHER" id="PTHR23271:SF1">
    <property type="entry name" value="U3 SMALL NUCLEOLAR RNA-ASSOCIATED PROTEIN 6 HOMOLOG"/>
    <property type="match status" value="1"/>
</dbReference>
<protein>
    <submittedName>
        <fullName evidence="8">U3 small nucleolar RNA-associated protein 6-domain-containing protein</fullName>
    </submittedName>
</protein>
<evidence type="ECO:0000313" key="8">
    <source>
        <dbReference type="EMBL" id="ORZ03431.1"/>
    </source>
</evidence>
<dbReference type="Proteomes" id="UP000242180">
    <property type="component" value="Unassembled WGS sequence"/>
</dbReference>
<feature type="domain" description="U3 small nucleolar RNA-associated protein 6 N-terminal" evidence="6">
    <location>
        <begin position="9"/>
        <end position="95"/>
    </location>
</feature>
<proteinExistence type="inferred from homology"/>
<sequence>MADLVQLRLEDMVQELEVYEQKGLFSKLEIRSIVQKRTKFEYALQRRIAKKIDFLRSIEYEMNLDALRRKRQARMKINEDEDREGWALTKYAINRRIGHLLKRATNKFRGDVNLWLQYIKFAQDTGANQLLNGIFATAIQFHPSNAKLWVLAASWEYEKNVNIAAARTLMQRGLRMNPNDETLWHEYFRLELMYIEKIKLRRKVLGVDSKSLAENEEKMQVDGEENQDDMIKVPELTGEDMQNETVDKVSKETAEALDENMNPILQGLLAKIVYDNAIKAIPDSLPFRTAFVDIYRLFTDTEAGCEHVYETIQRDLGQRPSARAYLAQRHLFVKKTVEQGPTYISSSDPAFVNALKACMADFDDAIKALNQAGMWEEYLAFLQKCDTFVTEENLKRYLDRLTQRALKNCSKTMSESLYVTAINYYMSHDLKTKALDSAKKGVEAYPHSVKIWLLRLELLRDDEDRIDPKELYLKSLNKNPASKELWSAFCNWIQSRYDAKELNEPEADELYTSACNKVTRLLPSATADERNVVKDLVYSNYARWASEAGGAGRLRHAYKKVARNNYPGAAFFKTCIELEKTLGTDKDQKHVVSLFEQAISRSGPGDKPDLYSSYIAHCRSLNQFDKANEIYFRACKDGCQEDFDIQ</sequence>
<dbReference type="SMART" id="SM00386">
    <property type="entry name" value="HAT"/>
    <property type="match status" value="5"/>
</dbReference>
<dbReference type="GO" id="GO:0034388">
    <property type="term" value="C:Pwp2p-containing subcomplex of 90S preribosome"/>
    <property type="evidence" value="ECO:0007669"/>
    <property type="project" value="TreeGrafter"/>
</dbReference>
<comment type="subcellular location">
    <subcellularLocation>
        <location evidence="1">Nucleus</location>
        <location evidence="1">Nucleolus</location>
    </subcellularLocation>
</comment>
<dbReference type="STRING" id="13706.A0A1X2HV77"/>
<dbReference type="SUPFAM" id="SSF48452">
    <property type="entry name" value="TPR-like"/>
    <property type="match status" value="2"/>
</dbReference>
<dbReference type="GO" id="GO:0032040">
    <property type="term" value="C:small-subunit processome"/>
    <property type="evidence" value="ECO:0007669"/>
    <property type="project" value="TreeGrafter"/>
</dbReference>
<dbReference type="OrthoDB" id="28112at2759"/>
<dbReference type="Pfam" id="PF08640">
    <property type="entry name" value="U3_assoc_6"/>
    <property type="match status" value="1"/>
</dbReference>
<evidence type="ECO:0000259" key="7">
    <source>
        <dbReference type="Pfam" id="PF24892"/>
    </source>
</evidence>
<evidence type="ECO:0000256" key="5">
    <source>
        <dbReference type="ARBA" id="ARBA00023242"/>
    </source>
</evidence>
<dbReference type="InterPro" id="IPR055347">
    <property type="entry name" value="UTP6_N"/>
</dbReference>
<evidence type="ECO:0000256" key="2">
    <source>
        <dbReference type="ARBA" id="ARBA00010734"/>
    </source>
</evidence>
<accession>A0A1X2HV77</accession>
<keyword evidence="4" id="KW-0677">Repeat</keyword>
<reference evidence="8 9" key="1">
    <citation type="submission" date="2016-07" db="EMBL/GenBank/DDBJ databases">
        <title>Pervasive Adenine N6-methylation of Active Genes in Fungi.</title>
        <authorList>
            <consortium name="DOE Joint Genome Institute"/>
            <person name="Mondo S.J."/>
            <person name="Dannebaum R.O."/>
            <person name="Kuo R.C."/>
            <person name="Labutti K."/>
            <person name="Haridas S."/>
            <person name="Kuo A."/>
            <person name="Salamov A."/>
            <person name="Ahrendt S.R."/>
            <person name="Lipzen A."/>
            <person name="Sullivan W."/>
            <person name="Andreopoulos W.B."/>
            <person name="Clum A."/>
            <person name="Lindquist E."/>
            <person name="Daum C."/>
            <person name="Ramamoorthy G.K."/>
            <person name="Gryganskyi A."/>
            <person name="Culley D."/>
            <person name="Magnuson J.K."/>
            <person name="James T.Y."/>
            <person name="O'Malley M.A."/>
            <person name="Stajich J.E."/>
            <person name="Spatafora J.W."/>
            <person name="Visel A."/>
            <person name="Grigoriev I.V."/>
        </authorList>
    </citation>
    <scope>NUCLEOTIDE SEQUENCE [LARGE SCALE GENOMIC DNA]</scope>
    <source>
        <strain evidence="8 9">NRRL 2496</strain>
    </source>
</reference>
<keyword evidence="9" id="KW-1185">Reference proteome</keyword>
<gene>
    <name evidence="8" type="ORF">BCR43DRAFT_483353</name>
</gene>
<dbReference type="EMBL" id="MCGN01000001">
    <property type="protein sequence ID" value="ORZ03431.1"/>
    <property type="molecule type" value="Genomic_DNA"/>
</dbReference>
<dbReference type="Pfam" id="PF24892">
    <property type="entry name" value="UTP6_C"/>
    <property type="match status" value="1"/>
</dbReference>
<evidence type="ECO:0000259" key="6">
    <source>
        <dbReference type="Pfam" id="PF08640"/>
    </source>
</evidence>
<evidence type="ECO:0000256" key="1">
    <source>
        <dbReference type="ARBA" id="ARBA00004604"/>
    </source>
</evidence>
<dbReference type="AlphaFoldDB" id="A0A1X2HV77"/>